<gene>
    <name evidence="1" type="primary">HaOG211068</name>
    <name evidence="1" type="ORF">B5X24_HaOG211068</name>
</gene>
<dbReference type="Proteomes" id="UP000249218">
    <property type="component" value="Unassembled WGS sequence"/>
</dbReference>
<reference evidence="1 2" key="1">
    <citation type="journal article" date="2017" name="BMC Biol.">
        <title>Genomic innovations, transcriptional plasticity and gene loss underlying the evolution and divergence of two highly polyphagous and invasive Helicoverpa pest species.</title>
        <authorList>
            <person name="Pearce S.L."/>
            <person name="Clarke D.F."/>
            <person name="East P.D."/>
            <person name="Elfekih S."/>
            <person name="Gordon K.H."/>
            <person name="Jermiin L.S."/>
            <person name="McGaughran A."/>
            <person name="Oakeshott J.G."/>
            <person name="Papanikolaou A."/>
            <person name="Perera O.P."/>
            <person name="Rane R.V."/>
            <person name="Richards S."/>
            <person name="Tay W.T."/>
            <person name="Walsh T.K."/>
            <person name="Anderson A."/>
            <person name="Anderson C.J."/>
            <person name="Asgari S."/>
            <person name="Board P.G."/>
            <person name="Bretschneider A."/>
            <person name="Campbell P.M."/>
            <person name="Chertemps T."/>
            <person name="Christeller J.T."/>
            <person name="Coppin C.W."/>
            <person name="Downes S.J."/>
            <person name="Duan G."/>
            <person name="Farnsworth C.A."/>
            <person name="Good R.T."/>
            <person name="Han L.B."/>
            <person name="Han Y.C."/>
            <person name="Hatje K."/>
            <person name="Horne I."/>
            <person name="Huang Y.P."/>
            <person name="Hughes D.S."/>
            <person name="Jacquin-Joly E."/>
            <person name="James W."/>
            <person name="Jhangiani S."/>
            <person name="Kollmar M."/>
            <person name="Kuwar S.S."/>
            <person name="Li S."/>
            <person name="Liu N.Y."/>
            <person name="Maibeche M.T."/>
            <person name="Miller J.R."/>
            <person name="Montagne N."/>
            <person name="Perry T."/>
            <person name="Qu J."/>
            <person name="Song S.V."/>
            <person name="Sutton G.G."/>
            <person name="Vogel H."/>
            <person name="Walenz B.P."/>
            <person name="Xu W."/>
            <person name="Zhang H.J."/>
            <person name="Zou Z."/>
            <person name="Batterham P."/>
            <person name="Edwards O.R."/>
            <person name="Feyereisen R."/>
            <person name="Gibbs R.A."/>
            <person name="Heckel D.G."/>
            <person name="McGrath A."/>
            <person name="Robin C."/>
            <person name="Scherer S.E."/>
            <person name="Worley K.C."/>
            <person name="Wu Y.D."/>
        </authorList>
    </citation>
    <scope>NUCLEOTIDE SEQUENCE [LARGE SCALE GENOMIC DNA]</scope>
    <source>
        <strain evidence="1">Harm_GR_Male_#8</strain>
        <tissue evidence="1">Whole organism</tissue>
    </source>
</reference>
<evidence type="ECO:0000313" key="1">
    <source>
        <dbReference type="EMBL" id="PZC72544.1"/>
    </source>
</evidence>
<keyword evidence="2" id="KW-1185">Reference proteome</keyword>
<accession>A0A2W1BFU1</accession>
<name>A0A2W1BFU1_HELAM</name>
<protein>
    <submittedName>
        <fullName evidence="1">Uncharacterized protein</fullName>
    </submittedName>
</protein>
<organism evidence="1 2">
    <name type="scientific">Helicoverpa armigera</name>
    <name type="common">Cotton bollworm</name>
    <name type="synonym">Heliothis armigera</name>
    <dbReference type="NCBI Taxonomy" id="29058"/>
    <lineage>
        <taxon>Eukaryota</taxon>
        <taxon>Metazoa</taxon>
        <taxon>Ecdysozoa</taxon>
        <taxon>Arthropoda</taxon>
        <taxon>Hexapoda</taxon>
        <taxon>Insecta</taxon>
        <taxon>Pterygota</taxon>
        <taxon>Neoptera</taxon>
        <taxon>Endopterygota</taxon>
        <taxon>Lepidoptera</taxon>
        <taxon>Glossata</taxon>
        <taxon>Ditrysia</taxon>
        <taxon>Noctuoidea</taxon>
        <taxon>Noctuidae</taxon>
        <taxon>Heliothinae</taxon>
        <taxon>Helicoverpa</taxon>
    </lineage>
</organism>
<proteinExistence type="predicted"/>
<dbReference type="AlphaFoldDB" id="A0A2W1BFU1"/>
<sequence>MSVRRRVTGALRRWRALLAGGALLAALCVRVPARLHAELHFPAHAPADIAHHLADFSNQPGM</sequence>
<evidence type="ECO:0000313" key="2">
    <source>
        <dbReference type="Proteomes" id="UP000249218"/>
    </source>
</evidence>
<dbReference type="EMBL" id="KZ150179">
    <property type="protein sequence ID" value="PZC72544.1"/>
    <property type="molecule type" value="Genomic_DNA"/>
</dbReference>